<dbReference type="Pfam" id="PF08241">
    <property type="entry name" value="Methyltransf_11"/>
    <property type="match status" value="1"/>
</dbReference>
<name>A0A916X7Z9_9HYPH</name>
<dbReference type="RefSeq" id="WP_188607159.1">
    <property type="nucleotide sequence ID" value="NZ_BMGG01000001.1"/>
</dbReference>
<dbReference type="InterPro" id="IPR013216">
    <property type="entry name" value="Methyltransf_11"/>
</dbReference>
<dbReference type="AlphaFoldDB" id="A0A916X7Z9"/>
<dbReference type="Proteomes" id="UP000637002">
    <property type="component" value="Unassembled WGS sequence"/>
</dbReference>
<keyword evidence="3" id="KW-1185">Reference proteome</keyword>
<dbReference type="CDD" id="cd02440">
    <property type="entry name" value="AdoMet_MTases"/>
    <property type="match status" value="1"/>
</dbReference>
<reference evidence="2" key="2">
    <citation type="submission" date="2020-09" db="EMBL/GenBank/DDBJ databases">
        <authorList>
            <person name="Sun Q."/>
            <person name="Zhou Y."/>
        </authorList>
    </citation>
    <scope>NUCLEOTIDE SEQUENCE</scope>
    <source>
        <strain evidence="2">CGMCC 1.12919</strain>
    </source>
</reference>
<dbReference type="PANTHER" id="PTHR43464">
    <property type="entry name" value="METHYLTRANSFERASE"/>
    <property type="match status" value="1"/>
</dbReference>
<keyword evidence="2" id="KW-0489">Methyltransferase</keyword>
<proteinExistence type="predicted"/>
<evidence type="ECO:0000313" key="3">
    <source>
        <dbReference type="Proteomes" id="UP000637002"/>
    </source>
</evidence>
<protein>
    <submittedName>
        <fullName evidence="2">Methyltransferase</fullName>
    </submittedName>
</protein>
<dbReference type="Gene3D" id="3.40.50.150">
    <property type="entry name" value="Vaccinia Virus protein VP39"/>
    <property type="match status" value="1"/>
</dbReference>
<dbReference type="InterPro" id="IPR029063">
    <property type="entry name" value="SAM-dependent_MTases_sf"/>
</dbReference>
<gene>
    <name evidence="2" type="ORF">GCM10010994_00730</name>
</gene>
<organism evidence="2 3">
    <name type="scientific">Chelatococcus reniformis</name>
    <dbReference type="NCBI Taxonomy" id="1494448"/>
    <lineage>
        <taxon>Bacteria</taxon>
        <taxon>Pseudomonadati</taxon>
        <taxon>Pseudomonadota</taxon>
        <taxon>Alphaproteobacteria</taxon>
        <taxon>Hyphomicrobiales</taxon>
        <taxon>Chelatococcaceae</taxon>
        <taxon>Chelatococcus</taxon>
    </lineage>
</organism>
<dbReference type="GO" id="GO:0008757">
    <property type="term" value="F:S-adenosylmethionine-dependent methyltransferase activity"/>
    <property type="evidence" value="ECO:0007669"/>
    <property type="project" value="InterPro"/>
</dbReference>
<accession>A0A916X7Z9</accession>
<feature type="domain" description="Methyltransferase type 11" evidence="1">
    <location>
        <begin position="52"/>
        <end position="151"/>
    </location>
</feature>
<comment type="caution">
    <text evidence="2">The sequence shown here is derived from an EMBL/GenBank/DDBJ whole genome shotgun (WGS) entry which is preliminary data.</text>
</comment>
<evidence type="ECO:0000259" key="1">
    <source>
        <dbReference type="Pfam" id="PF08241"/>
    </source>
</evidence>
<dbReference type="PANTHER" id="PTHR43464:SF92">
    <property type="entry name" value="SLR1071 PROTEIN"/>
    <property type="match status" value="1"/>
</dbReference>
<dbReference type="SUPFAM" id="SSF53335">
    <property type="entry name" value="S-adenosyl-L-methionine-dependent methyltransferases"/>
    <property type="match status" value="1"/>
</dbReference>
<sequence>MPQYDRRYRELKAAGLPGWAGAAHTRGLARLTAALDRLGSEGAIPAAPADLLELGCGNGLGALAMAQRGYRVHGIDLSPTAIAWAEERFAAAGLAGAFRIGDVREMSAFADQSFDIVLDGSCLHCLIDDDDRARCLTEVRRMLRPAGAFIVSHMCGPPKSADAKARFDVQTCRLIEDGAPARALKPLAALAAELTAAGYTVCRTWLAENPWWDHATLVCSSSWHASAICSSTAP</sequence>
<dbReference type="GO" id="GO:0032259">
    <property type="term" value="P:methylation"/>
    <property type="evidence" value="ECO:0007669"/>
    <property type="project" value="UniProtKB-KW"/>
</dbReference>
<dbReference type="EMBL" id="BMGG01000001">
    <property type="protein sequence ID" value="GGC45454.1"/>
    <property type="molecule type" value="Genomic_DNA"/>
</dbReference>
<reference evidence="2" key="1">
    <citation type="journal article" date="2014" name="Int. J. Syst. Evol. Microbiol.">
        <title>Complete genome sequence of Corynebacterium casei LMG S-19264T (=DSM 44701T), isolated from a smear-ripened cheese.</title>
        <authorList>
            <consortium name="US DOE Joint Genome Institute (JGI-PGF)"/>
            <person name="Walter F."/>
            <person name="Albersmeier A."/>
            <person name="Kalinowski J."/>
            <person name="Ruckert C."/>
        </authorList>
    </citation>
    <scope>NUCLEOTIDE SEQUENCE</scope>
    <source>
        <strain evidence="2">CGMCC 1.12919</strain>
    </source>
</reference>
<evidence type="ECO:0000313" key="2">
    <source>
        <dbReference type="EMBL" id="GGC45454.1"/>
    </source>
</evidence>
<keyword evidence="2" id="KW-0808">Transferase</keyword>